<sequence>MTFAQASAKKRSARMSFASRQSLANLMHQRTSSIKSSSGLSRNIGFNDSRCYKHSPRVSQHHTHVGAELANFEAEQWRSAFDAMGGLRKRGTKAPKPFTVLNKAPYHCSSLGRQFEVRYGELIKLQTPVFRKAKKTDRPQICNCITKEVLPVQQEKRVTG</sequence>
<evidence type="ECO:0000313" key="2">
    <source>
        <dbReference type="Proteomes" id="UP000271974"/>
    </source>
</evidence>
<comment type="caution">
    <text evidence="1">The sequence shown here is derived from an EMBL/GenBank/DDBJ whole genome shotgun (WGS) entry which is preliminary data.</text>
</comment>
<dbReference type="Proteomes" id="UP000271974">
    <property type="component" value="Unassembled WGS sequence"/>
</dbReference>
<keyword evidence="2" id="KW-1185">Reference proteome</keyword>
<accession>A0A433TFZ8</accession>
<name>A0A433TFZ8_ELYCH</name>
<dbReference type="AlphaFoldDB" id="A0A433TFZ8"/>
<evidence type="ECO:0000313" key="1">
    <source>
        <dbReference type="EMBL" id="RUS80518.1"/>
    </source>
</evidence>
<gene>
    <name evidence="1" type="ORF">EGW08_011739</name>
</gene>
<reference evidence="1 2" key="1">
    <citation type="submission" date="2019-01" db="EMBL/GenBank/DDBJ databases">
        <title>A draft genome assembly of the solar-powered sea slug Elysia chlorotica.</title>
        <authorList>
            <person name="Cai H."/>
            <person name="Li Q."/>
            <person name="Fang X."/>
            <person name="Li J."/>
            <person name="Curtis N.E."/>
            <person name="Altenburger A."/>
            <person name="Shibata T."/>
            <person name="Feng M."/>
            <person name="Maeda T."/>
            <person name="Schwartz J.A."/>
            <person name="Shigenobu S."/>
            <person name="Lundholm N."/>
            <person name="Nishiyama T."/>
            <person name="Yang H."/>
            <person name="Hasebe M."/>
            <person name="Li S."/>
            <person name="Pierce S.K."/>
            <person name="Wang J."/>
        </authorList>
    </citation>
    <scope>NUCLEOTIDE SEQUENCE [LARGE SCALE GENOMIC DNA]</scope>
    <source>
        <strain evidence="1">EC2010</strain>
        <tissue evidence="1">Whole organism of an adult</tissue>
    </source>
</reference>
<dbReference type="EMBL" id="RQTK01000387">
    <property type="protein sequence ID" value="RUS80518.1"/>
    <property type="molecule type" value="Genomic_DNA"/>
</dbReference>
<proteinExistence type="predicted"/>
<dbReference type="OrthoDB" id="6042945at2759"/>
<organism evidence="1 2">
    <name type="scientific">Elysia chlorotica</name>
    <name type="common">Eastern emerald elysia</name>
    <name type="synonym">Sea slug</name>
    <dbReference type="NCBI Taxonomy" id="188477"/>
    <lineage>
        <taxon>Eukaryota</taxon>
        <taxon>Metazoa</taxon>
        <taxon>Spiralia</taxon>
        <taxon>Lophotrochozoa</taxon>
        <taxon>Mollusca</taxon>
        <taxon>Gastropoda</taxon>
        <taxon>Heterobranchia</taxon>
        <taxon>Euthyneura</taxon>
        <taxon>Panpulmonata</taxon>
        <taxon>Sacoglossa</taxon>
        <taxon>Placobranchoidea</taxon>
        <taxon>Plakobranchidae</taxon>
        <taxon>Elysia</taxon>
    </lineage>
</organism>
<protein>
    <submittedName>
        <fullName evidence="1">Uncharacterized protein</fullName>
    </submittedName>
</protein>